<dbReference type="Proteomes" id="UP000600139">
    <property type="component" value="Unassembled WGS sequence"/>
</dbReference>
<evidence type="ECO:0000313" key="2">
    <source>
        <dbReference type="EMBL" id="MBK1817905.1"/>
    </source>
</evidence>
<dbReference type="RefSeq" id="WP_200352830.1">
    <property type="nucleotide sequence ID" value="NZ_BAABHZ010000001.1"/>
</dbReference>
<sequence length="144" mass="16220">MKNVICVLLVEMIFFSLARAQVTVSPDTPPRHWMEQVPDTTGTRDIVSLVFKTTPGVLYSVQTSEDLTHWQTLDDEFYGLGQEVVIPMIAKNPRSGHGRRWTSIYGAASGECLVIHATGHRRRAAAFLEVTRYRQRDATLFARG</sequence>
<name>A0A934R9F2_9BACT</name>
<evidence type="ECO:0000256" key="1">
    <source>
        <dbReference type="SAM" id="SignalP"/>
    </source>
</evidence>
<keyword evidence="1" id="KW-0732">Signal</keyword>
<keyword evidence="3" id="KW-1185">Reference proteome</keyword>
<proteinExistence type="predicted"/>
<gene>
    <name evidence="2" type="ORF">JIN84_19950</name>
</gene>
<dbReference type="AlphaFoldDB" id="A0A934R9F2"/>
<dbReference type="EMBL" id="JAENIK010000012">
    <property type="protein sequence ID" value="MBK1817905.1"/>
    <property type="molecule type" value="Genomic_DNA"/>
</dbReference>
<comment type="caution">
    <text evidence="2">The sequence shown here is derived from an EMBL/GenBank/DDBJ whole genome shotgun (WGS) entry which is preliminary data.</text>
</comment>
<evidence type="ECO:0000313" key="3">
    <source>
        <dbReference type="Proteomes" id="UP000600139"/>
    </source>
</evidence>
<reference evidence="2" key="1">
    <citation type="submission" date="2021-01" db="EMBL/GenBank/DDBJ databases">
        <title>Modified the classification status of verrucomicrobia.</title>
        <authorList>
            <person name="Feng X."/>
        </authorList>
    </citation>
    <scope>NUCLEOTIDE SEQUENCE</scope>
    <source>
        <strain evidence="2">JCM 18052</strain>
    </source>
</reference>
<feature type="chain" id="PRO_5037657663" evidence="1">
    <location>
        <begin position="21"/>
        <end position="144"/>
    </location>
</feature>
<feature type="signal peptide" evidence="1">
    <location>
        <begin position="1"/>
        <end position="20"/>
    </location>
</feature>
<organism evidence="2 3">
    <name type="scientific">Luteolibacter yonseiensis</name>
    <dbReference type="NCBI Taxonomy" id="1144680"/>
    <lineage>
        <taxon>Bacteria</taxon>
        <taxon>Pseudomonadati</taxon>
        <taxon>Verrucomicrobiota</taxon>
        <taxon>Verrucomicrobiia</taxon>
        <taxon>Verrucomicrobiales</taxon>
        <taxon>Verrucomicrobiaceae</taxon>
        <taxon>Luteolibacter</taxon>
    </lineage>
</organism>
<accession>A0A934R9F2</accession>
<protein>
    <submittedName>
        <fullName evidence="2">Uncharacterized protein</fullName>
    </submittedName>
</protein>